<keyword evidence="3" id="KW-1185">Reference proteome</keyword>
<evidence type="ECO:0000256" key="1">
    <source>
        <dbReference type="SAM" id="MobiDB-lite"/>
    </source>
</evidence>
<evidence type="ECO:0000313" key="3">
    <source>
        <dbReference type="Proteomes" id="UP001056384"/>
    </source>
</evidence>
<reference evidence="2" key="1">
    <citation type="submission" date="2022-06" db="EMBL/GenBank/DDBJ databases">
        <title>Complete genome sequences of two strains of the flax pathogen Septoria linicola.</title>
        <authorList>
            <person name="Lapalu N."/>
            <person name="Simon A."/>
            <person name="Demenou B."/>
            <person name="Paumier D."/>
            <person name="Guillot M.-P."/>
            <person name="Gout L."/>
            <person name="Valade R."/>
        </authorList>
    </citation>
    <scope>NUCLEOTIDE SEQUENCE</scope>
    <source>
        <strain evidence="2">SE15195</strain>
    </source>
</reference>
<accession>A0A9Q9AJJ3</accession>
<feature type="region of interest" description="Disordered" evidence="1">
    <location>
        <begin position="241"/>
        <end position="274"/>
    </location>
</feature>
<protein>
    <submittedName>
        <fullName evidence="2">Uncharacterized protein</fullName>
    </submittedName>
</protein>
<organism evidence="2 3">
    <name type="scientific">Septoria linicola</name>
    <dbReference type="NCBI Taxonomy" id="215465"/>
    <lineage>
        <taxon>Eukaryota</taxon>
        <taxon>Fungi</taxon>
        <taxon>Dikarya</taxon>
        <taxon>Ascomycota</taxon>
        <taxon>Pezizomycotina</taxon>
        <taxon>Dothideomycetes</taxon>
        <taxon>Dothideomycetidae</taxon>
        <taxon>Mycosphaerellales</taxon>
        <taxon>Mycosphaerellaceae</taxon>
        <taxon>Septoria</taxon>
    </lineage>
</organism>
<gene>
    <name evidence="2" type="ORF">Slin15195_G023780</name>
</gene>
<dbReference type="AlphaFoldDB" id="A0A9Q9AJJ3"/>
<feature type="region of interest" description="Disordered" evidence="1">
    <location>
        <begin position="598"/>
        <end position="663"/>
    </location>
</feature>
<dbReference type="EMBL" id="CP099419">
    <property type="protein sequence ID" value="USW49059.1"/>
    <property type="molecule type" value="Genomic_DNA"/>
</dbReference>
<feature type="region of interest" description="Disordered" evidence="1">
    <location>
        <begin position="199"/>
        <end position="219"/>
    </location>
</feature>
<name>A0A9Q9AJJ3_9PEZI</name>
<dbReference type="Proteomes" id="UP001056384">
    <property type="component" value="Chromosome 2"/>
</dbReference>
<proteinExistence type="predicted"/>
<sequence length="767" mass="85309">MFTARHNIPPFNVEFHALRLRDEYLPHLKGVKKAICDLDTDSGPELEHGDNLEQELQNVCDELRASLTVVLKWAQAKIEEGKRLGFYDQDHKLLSRWDDCRANELPVAASYSAGNLLAKIVRLKRDYQDSIDVVRQQLHTCIIPGHNADRPNFNNVCASVTELLVKLQGRVMRFEVENHSSHTQPDRQQNHAGVALATLPTLKRKNDEEHASTARGSPAEDAAYPLSFSILAAEALMRVAEPSSSRQQTVSRKKRPKTPVEQLEAPRRPESETYWGRGQVTPEKWEVMTEKTRMRHSHMGRIEETDAGMSPAESCENCSLRRWANCKVYKPEAVGKYAKASFKARGRPTLSVKESRQLERAIELEQRADRAKEAEKRRLESVKKRLEKDRRDSANKQSLQLGTQRRCDRFGYKSSQFHLGAFFGKKPLVNTNVTAAAERQDHGKSDEDEDDMDDDLDDASLLGAFDGCAGSHAAAQPVLPQPKRPAHLMPPPPLPVAARQMQKAMPATVPHEDFSDFFDSLDSGTQIAKALNSPLERRTTDTNFVERPTKKTAPAMLPPQRPSIVVRSVKNVSPPPVQEDLSDFFEDLETGTQIARELDQEPRAMRRASNASGSSFGSGSLDLTEEDMEMIDPPRPSAASPSLATTEKSADRLSTPPGSDDTDFKISLMPHAGTTRTAASTPTKLSLPVTATVNRKAMPPPRLPARRPPVKIANAVQRTDTTAKQQISAIRGPFLPASSLYCSPDLGFTSTQLESFIDDDLQLTQFG</sequence>
<feature type="region of interest" description="Disordered" evidence="1">
    <location>
        <begin position="368"/>
        <end position="401"/>
    </location>
</feature>
<feature type="compositionally biased region" description="Basic and acidic residues" evidence="1">
    <location>
        <begin position="368"/>
        <end position="394"/>
    </location>
</feature>
<evidence type="ECO:0000313" key="2">
    <source>
        <dbReference type="EMBL" id="USW49059.1"/>
    </source>
</evidence>